<feature type="compositionally biased region" description="Polar residues" evidence="1">
    <location>
        <begin position="1"/>
        <end position="10"/>
    </location>
</feature>
<comment type="caution">
    <text evidence="3">The sequence shown here is derived from an EMBL/GenBank/DDBJ whole genome shotgun (WGS) entry which is preliminary data.</text>
</comment>
<accession>A0ABS0XBF6</accession>
<dbReference type="SUPFAM" id="SSF55166">
    <property type="entry name" value="Hedgehog/DD-peptidase"/>
    <property type="match status" value="1"/>
</dbReference>
<keyword evidence="4" id="KW-1185">Reference proteome</keyword>
<dbReference type="RefSeq" id="WP_190119739.1">
    <property type="nucleotide sequence ID" value="NZ_BMVR01000017.1"/>
</dbReference>
<evidence type="ECO:0000256" key="1">
    <source>
        <dbReference type="SAM" id="MobiDB-lite"/>
    </source>
</evidence>
<gene>
    <name evidence="3" type="ORF">JGB26_26085</name>
</gene>
<reference evidence="3 4" key="1">
    <citation type="submission" date="2020-12" db="EMBL/GenBank/DDBJ databases">
        <title>Streptomyces typhae sp. nov., a novel endophytic actinomycete isolated from the root of cattail pollen (Typha angustifolia L.).</title>
        <authorList>
            <person name="Peng C."/>
            <person name="Liu C."/>
        </authorList>
    </citation>
    <scope>NUCLEOTIDE SEQUENCE [LARGE SCALE GENOMIC DNA]</scope>
    <source>
        <strain evidence="3 4">JCM 4753</strain>
    </source>
</reference>
<dbReference type="Pfam" id="PF01471">
    <property type="entry name" value="PG_binding_1"/>
    <property type="match status" value="1"/>
</dbReference>
<evidence type="ECO:0000313" key="3">
    <source>
        <dbReference type="EMBL" id="MBJ3810536.1"/>
    </source>
</evidence>
<protein>
    <submittedName>
        <fullName evidence="3">Peptidoglycan-binding protein</fullName>
    </submittedName>
</protein>
<dbReference type="InterPro" id="IPR036365">
    <property type="entry name" value="PGBD-like_sf"/>
</dbReference>
<feature type="region of interest" description="Disordered" evidence="1">
    <location>
        <begin position="1"/>
        <end position="20"/>
    </location>
</feature>
<evidence type="ECO:0000259" key="2">
    <source>
        <dbReference type="Pfam" id="PF01471"/>
    </source>
</evidence>
<proteinExistence type="predicted"/>
<dbReference type="InterPro" id="IPR009045">
    <property type="entry name" value="Zn_M74/Hedgehog-like"/>
</dbReference>
<dbReference type="Gene3D" id="3.30.1380.10">
    <property type="match status" value="1"/>
</dbReference>
<dbReference type="Gene3D" id="1.10.101.10">
    <property type="entry name" value="PGBD-like superfamily/PGBD"/>
    <property type="match status" value="1"/>
</dbReference>
<dbReference type="InterPro" id="IPR002477">
    <property type="entry name" value="Peptidoglycan-bd-like"/>
</dbReference>
<dbReference type="Proteomes" id="UP000634780">
    <property type="component" value="Unassembled WGS sequence"/>
</dbReference>
<feature type="domain" description="Peptidoglycan binding-like" evidence="2">
    <location>
        <begin position="21"/>
        <end position="69"/>
    </location>
</feature>
<feature type="region of interest" description="Disordered" evidence="1">
    <location>
        <begin position="80"/>
        <end position="107"/>
    </location>
</feature>
<feature type="compositionally biased region" description="Basic and acidic residues" evidence="1">
    <location>
        <begin position="80"/>
        <end position="89"/>
    </location>
</feature>
<dbReference type="SUPFAM" id="SSF47090">
    <property type="entry name" value="PGBD-like"/>
    <property type="match status" value="1"/>
</dbReference>
<name>A0ABS0XBF6_9ACTN</name>
<evidence type="ECO:0000313" key="4">
    <source>
        <dbReference type="Proteomes" id="UP000634780"/>
    </source>
</evidence>
<dbReference type="EMBL" id="JAEKOZ010000018">
    <property type="protein sequence ID" value="MBJ3810536.1"/>
    <property type="molecule type" value="Genomic_DNA"/>
</dbReference>
<dbReference type="InterPro" id="IPR036366">
    <property type="entry name" value="PGBDSf"/>
</dbReference>
<sequence>MTTTAPSLSATVGAGGTNTPDDVRVVQDLLNRAADAGLAVDGVCGPDTRQAITTYQAAFLRTPDGRVDPGGQTLRRLAAEVRDQKRSPRSDPATAAGPADGLRLSPFPGHGNGHYAYSAPERQYGTDTMLQLLTSTAAALHRVGLEFGAGDISFQQGGQMPPHTTHRAGRHVDLRPLRTDNARGPVSLGDSRYSREGTRTLVEALLAQGSVRRILFNDAEVTGVRHFAGHDNHLHVELGQ</sequence>
<organism evidence="3 4">
    <name type="scientific">Streptomyces flavofungini</name>
    <dbReference type="NCBI Taxonomy" id="68200"/>
    <lineage>
        <taxon>Bacteria</taxon>
        <taxon>Bacillati</taxon>
        <taxon>Actinomycetota</taxon>
        <taxon>Actinomycetes</taxon>
        <taxon>Kitasatosporales</taxon>
        <taxon>Streptomycetaceae</taxon>
        <taxon>Streptomyces</taxon>
    </lineage>
</organism>